<evidence type="ECO:0000256" key="2">
    <source>
        <dbReference type="ARBA" id="ARBA00023125"/>
    </source>
</evidence>
<keyword evidence="2" id="KW-0238">DNA-binding</keyword>
<organism evidence="5 6">
    <name type="scientific">Nocardioides donggukensis</name>
    <dbReference type="NCBI Taxonomy" id="2774019"/>
    <lineage>
        <taxon>Bacteria</taxon>
        <taxon>Bacillati</taxon>
        <taxon>Actinomycetota</taxon>
        <taxon>Actinomycetes</taxon>
        <taxon>Propionibacteriales</taxon>
        <taxon>Nocardioidaceae</taxon>
        <taxon>Nocardioides</taxon>
    </lineage>
</organism>
<evidence type="ECO:0000313" key="6">
    <source>
        <dbReference type="Proteomes" id="UP000616839"/>
    </source>
</evidence>
<dbReference type="Gene3D" id="1.10.10.10">
    <property type="entry name" value="Winged helix-like DNA-binding domain superfamily/Winged helix DNA-binding domain"/>
    <property type="match status" value="1"/>
</dbReference>
<reference evidence="5" key="1">
    <citation type="submission" date="2020-09" db="EMBL/GenBank/DDBJ databases">
        <title>Nocardioides sp. strain MJB4 16S ribosomal RNA gene Genome sequencing and assembly.</title>
        <authorList>
            <person name="Kim I."/>
        </authorList>
    </citation>
    <scope>NUCLEOTIDE SEQUENCE</scope>
    <source>
        <strain evidence="5">MJB4</strain>
    </source>
</reference>
<dbReference type="PROSITE" id="PS01117">
    <property type="entry name" value="HTH_MARR_1"/>
    <property type="match status" value="1"/>
</dbReference>
<evidence type="ECO:0000313" key="5">
    <source>
        <dbReference type="EMBL" id="MBD8870713.1"/>
    </source>
</evidence>
<dbReference type="PRINTS" id="PR00598">
    <property type="entry name" value="HTHMARR"/>
</dbReference>
<dbReference type="InterPro" id="IPR039422">
    <property type="entry name" value="MarR/SlyA-like"/>
</dbReference>
<keyword evidence="3" id="KW-0804">Transcription</keyword>
<proteinExistence type="predicted"/>
<dbReference type="Proteomes" id="UP000616839">
    <property type="component" value="Unassembled WGS sequence"/>
</dbReference>
<gene>
    <name evidence="5" type="ORF">IE331_13855</name>
</gene>
<feature type="domain" description="HTH marR-type" evidence="4">
    <location>
        <begin position="12"/>
        <end position="146"/>
    </location>
</feature>
<dbReference type="InterPro" id="IPR023187">
    <property type="entry name" value="Tscrpt_reg_MarR-type_CS"/>
</dbReference>
<dbReference type="InterPro" id="IPR036390">
    <property type="entry name" value="WH_DNA-bd_sf"/>
</dbReference>
<keyword evidence="6" id="KW-1185">Reference proteome</keyword>
<evidence type="ECO:0000259" key="4">
    <source>
        <dbReference type="PROSITE" id="PS50995"/>
    </source>
</evidence>
<dbReference type="SUPFAM" id="SSF46785">
    <property type="entry name" value="Winged helix' DNA-binding domain"/>
    <property type="match status" value="1"/>
</dbReference>
<dbReference type="RefSeq" id="WP_192144061.1">
    <property type="nucleotide sequence ID" value="NZ_JACYXZ010000004.1"/>
</dbReference>
<evidence type="ECO:0000256" key="3">
    <source>
        <dbReference type="ARBA" id="ARBA00023163"/>
    </source>
</evidence>
<dbReference type="AlphaFoldDB" id="A0A927K831"/>
<dbReference type="GO" id="GO:0003677">
    <property type="term" value="F:DNA binding"/>
    <property type="evidence" value="ECO:0007669"/>
    <property type="project" value="UniProtKB-KW"/>
</dbReference>
<accession>A0A927K831</accession>
<name>A0A927K831_9ACTN</name>
<dbReference type="InterPro" id="IPR036388">
    <property type="entry name" value="WH-like_DNA-bd_sf"/>
</dbReference>
<dbReference type="EMBL" id="JACYXZ010000004">
    <property type="protein sequence ID" value="MBD8870713.1"/>
    <property type="molecule type" value="Genomic_DNA"/>
</dbReference>
<dbReference type="GO" id="GO:0006950">
    <property type="term" value="P:response to stress"/>
    <property type="evidence" value="ECO:0007669"/>
    <property type="project" value="TreeGrafter"/>
</dbReference>
<dbReference type="SMART" id="SM00347">
    <property type="entry name" value="HTH_MARR"/>
    <property type="match status" value="1"/>
</dbReference>
<dbReference type="PANTHER" id="PTHR33164">
    <property type="entry name" value="TRANSCRIPTIONAL REGULATOR, MARR FAMILY"/>
    <property type="match status" value="1"/>
</dbReference>
<dbReference type="Pfam" id="PF01047">
    <property type="entry name" value="MarR"/>
    <property type="match status" value="1"/>
</dbReference>
<dbReference type="PANTHER" id="PTHR33164:SF57">
    <property type="entry name" value="MARR-FAMILY TRANSCRIPTIONAL REGULATOR"/>
    <property type="match status" value="1"/>
</dbReference>
<evidence type="ECO:0000256" key="1">
    <source>
        <dbReference type="ARBA" id="ARBA00023015"/>
    </source>
</evidence>
<dbReference type="PROSITE" id="PS50995">
    <property type="entry name" value="HTH_MARR_2"/>
    <property type="match status" value="1"/>
</dbReference>
<dbReference type="GO" id="GO:0003700">
    <property type="term" value="F:DNA-binding transcription factor activity"/>
    <property type="evidence" value="ECO:0007669"/>
    <property type="project" value="InterPro"/>
</dbReference>
<comment type="caution">
    <text evidence="5">The sequence shown here is derived from an EMBL/GenBank/DDBJ whole genome shotgun (WGS) entry which is preliminary data.</text>
</comment>
<sequence length="150" mass="16401">MRAAAAGDPAVLARLEEQMRVAGRRMRRSVQERATAIDPSLPAIGYVVLQSLLDGGSCRQVDLAGSLQADKGAVSRSVQQLLDLGLVERLADPTDGRARQLALTEAGRRRLRVVAETRRATYVDRLAGWSDDELSALVAAMTRYNRDLDR</sequence>
<protein>
    <submittedName>
        <fullName evidence="5">MarR family transcriptional regulator</fullName>
    </submittedName>
</protein>
<keyword evidence="1" id="KW-0805">Transcription regulation</keyword>
<dbReference type="InterPro" id="IPR000835">
    <property type="entry name" value="HTH_MarR-typ"/>
</dbReference>